<evidence type="ECO:0000256" key="6">
    <source>
        <dbReference type="RuleBase" id="RU361174"/>
    </source>
</evidence>
<protein>
    <recommendedName>
        <fullName evidence="6">Beta-xylanase</fullName>
        <ecNumber evidence="6">3.2.1.8</ecNumber>
    </recommendedName>
</protein>
<evidence type="ECO:0000313" key="9">
    <source>
        <dbReference type="EMBL" id="BCZ47833.1"/>
    </source>
</evidence>
<feature type="signal peptide" evidence="7">
    <location>
        <begin position="1"/>
        <end position="31"/>
    </location>
</feature>
<organism evidence="9 10">
    <name type="scientific">Clostridium gelidum</name>
    <dbReference type="NCBI Taxonomy" id="704125"/>
    <lineage>
        <taxon>Bacteria</taxon>
        <taxon>Bacillati</taxon>
        <taxon>Bacillota</taxon>
        <taxon>Clostridia</taxon>
        <taxon>Eubacteriales</taxon>
        <taxon>Clostridiaceae</taxon>
        <taxon>Clostridium</taxon>
    </lineage>
</organism>
<keyword evidence="10" id="KW-1185">Reference proteome</keyword>
<accession>A0ABM7T738</accession>
<keyword evidence="3 6" id="KW-0119">Carbohydrate metabolism</keyword>
<dbReference type="InterPro" id="IPR044846">
    <property type="entry name" value="GH10"/>
</dbReference>
<comment type="catalytic activity">
    <reaction evidence="6">
        <text>Endohydrolysis of (1-&gt;4)-beta-D-xylosidic linkages in xylans.</text>
        <dbReference type="EC" id="3.2.1.8"/>
    </reaction>
</comment>
<dbReference type="RefSeq" id="WP_224034149.1">
    <property type="nucleotide sequence ID" value="NZ_AP024849.1"/>
</dbReference>
<dbReference type="PANTHER" id="PTHR31490:SF90">
    <property type="entry name" value="ENDO-1,4-BETA-XYLANASE A"/>
    <property type="match status" value="1"/>
</dbReference>
<dbReference type="SMART" id="SM00633">
    <property type="entry name" value="Glyco_10"/>
    <property type="match status" value="1"/>
</dbReference>
<dbReference type="InterPro" id="IPR001000">
    <property type="entry name" value="GH10_dom"/>
</dbReference>
<feature type="chain" id="PRO_5046221805" description="Beta-xylanase" evidence="7">
    <location>
        <begin position="32"/>
        <end position="763"/>
    </location>
</feature>
<dbReference type="InterPro" id="IPR010502">
    <property type="entry name" value="Carb-bd_dom_fam9"/>
</dbReference>
<dbReference type="CDD" id="cd00005">
    <property type="entry name" value="CBM9_like_1"/>
    <property type="match status" value="1"/>
</dbReference>
<evidence type="ECO:0000256" key="1">
    <source>
        <dbReference type="ARBA" id="ARBA00007495"/>
    </source>
</evidence>
<dbReference type="EMBL" id="AP024849">
    <property type="protein sequence ID" value="BCZ47833.1"/>
    <property type="molecule type" value="Genomic_DNA"/>
</dbReference>
<dbReference type="PANTHER" id="PTHR31490">
    <property type="entry name" value="GLYCOSYL HYDROLASE"/>
    <property type="match status" value="1"/>
</dbReference>
<dbReference type="InterPro" id="IPR017853">
    <property type="entry name" value="GH"/>
</dbReference>
<dbReference type="PROSITE" id="PS51760">
    <property type="entry name" value="GH10_2"/>
    <property type="match status" value="1"/>
</dbReference>
<evidence type="ECO:0000256" key="4">
    <source>
        <dbReference type="ARBA" id="ARBA00023295"/>
    </source>
</evidence>
<gene>
    <name evidence="9" type="ORF">psyc5s11_39000</name>
</gene>
<dbReference type="SUPFAM" id="SSF49344">
    <property type="entry name" value="CBD9-like"/>
    <property type="match status" value="2"/>
</dbReference>
<keyword evidence="4 6" id="KW-0326">Glycosidase</keyword>
<evidence type="ECO:0000256" key="5">
    <source>
        <dbReference type="ARBA" id="ARBA00023326"/>
    </source>
</evidence>
<comment type="similarity">
    <text evidence="1 6">Belongs to the glycosyl hydrolase 10 (cellulase F) family.</text>
</comment>
<dbReference type="Gene3D" id="2.60.40.1190">
    <property type="match status" value="2"/>
</dbReference>
<dbReference type="SUPFAM" id="SSF51445">
    <property type="entry name" value="(Trans)glycosidases"/>
    <property type="match status" value="1"/>
</dbReference>
<evidence type="ECO:0000256" key="3">
    <source>
        <dbReference type="ARBA" id="ARBA00023277"/>
    </source>
</evidence>
<proteinExistence type="inferred from homology"/>
<keyword evidence="7" id="KW-0732">Signal</keyword>
<feature type="domain" description="GH10" evidence="8">
    <location>
        <begin position="52"/>
        <end position="401"/>
    </location>
</feature>
<name>A0ABM7T738_9CLOT</name>
<dbReference type="Gene3D" id="3.20.20.80">
    <property type="entry name" value="Glycosidases"/>
    <property type="match status" value="1"/>
</dbReference>
<dbReference type="PRINTS" id="PR00134">
    <property type="entry name" value="GLHYDRLASE10"/>
</dbReference>
<evidence type="ECO:0000256" key="2">
    <source>
        <dbReference type="ARBA" id="ARBA00022801"/>
    </source>
</evidence>
<keyword evidence="2 6" id="KW-0378">Hydrolase</keyword>
<dbReference type="Proteomes" id="UP000824633">
    <property type="component" value="Chromosome"/>
</dbReference>
<evidence type="ECO:0000256" key="7">
    <source>
        <dbReference type="SAM" id="SignalP"/>
    </source>
</evidence>
<keyword evidence="5 6" id="KW-0624">Polysaccharide degradation</keyword>
<reference evidence="10" key="1">
    <citation type="submission" date="2021-07" db="EMBL/GenBank/DDBJ databases">
        <title>Complete genome sequencing of a Clostridium isolate.</title>
        <authorList>
            <person name="Ueki A."/>
            <person name="Tonouchi A."/>
        </authorList>
    </citation>
    <scope>NUCLEOTIDE SEQUENCE [LARGE SCALE GENOMIC DNA]</scope>
    <source>
        <strain evidence="10">C5S11</strain>
    </source>
</reference>
<evidence type="ECO:0000259" key="8">
    <source>
        <dbReference type="PROSITE" id="PS51760"/>
    </source>
</evidence>
<dbReference type="Pfam" id="PF00331">
    <property type="entry name" value="Glyco_hydro_10"/>
    <property type="match status" value="1"/>
</dbReference>
<dbReference type="Pfam" id="PF06452">
    <property type="entry name" value="CBM9_1"/>
    <property type="match status" value="2"/>
</dbReference>
<dbReference type="EC" id="3.2.1.8" evidence="6"/>
<sequence length="763" mass="84625">MFIRKKNFRLMGLAITFFMISGIYTSSPCIATELNSSTSNVKVGETQVKDFQRDIPSLAATYKDYFTIGTAVLPNQLDSSNIQSEFIKYQYNEIVAGNCMKMDATEPTENNFKFDDADKLLAYTQANNMKLRGHNLIWHSQVPAWFFQDKNDASKPASRDLLLSRMKNHIQNVAGRYAGKIDSWDVVNEVISDSNGLRDDSGNSKYKSIIGDVDGDGFDSDYIELAFKYAREADPKAKLIINDYGMEGSTRKRDDMYNLIKRLLEKGVPIDGVGLQMHVSMYSPSAQQVKDCIEKFATLKSIKPNFDIQVTEADMSIYNGNEPTKEVTNDIYLQQATQYKKLFEVFKEEAVKKNISTVMMWGEADCDTWLDDFPVKDRKDAPLLFDRNLQAKPAYWAIVDPSKVKGVFRQSVNTPKTTIAIGAAVDAKWSTLSSFDADNYVVGKNGAIASIKTAYDNDNLYVLADVKDSTVGDKDGIDIFVDKTGSKVEKYSATRTTNTDTIKTIDKADGYQVQFKIPFSGFTPVVGAKLAFDIKINDSVGNGEIASSAVWNDFSNKQDADSSKYGYLVLDADNKILETKYGIPTIDGNIDSVWDLASSVETNVLVEGKAGAKATVKTLWADSYLYVLCQVKDSVLDKTSKDDYQQDSVEAFLDENNSRGETYDADDVQYRVNYENKQSFNGKCDKAKFKSATKTTADGYVVEMAIPLKTPGVANKVMGFDAQVNDGTAGKRTGVLSWCDKTGKGYATMAKIGNIKLLALAGK</sequence>
<evidence type="ECO:0000313" key="10">
    <source>
        <dbReference type="Proteomes" id="UP000824633"/>
    </source>
</evidence>